<keyword evidence="6 10" id="KW-0560">Oxidoreductase</keyword>
<dbReference type="STRING" id="267850.ADINL_2391"/>
<dbReference type="InterPro" id="IPR021163">
    <property type="entry name" value="Ferredox_Rdtase_adrenod"/>
</dbReference>
<proteinExistence type="inferred from homology"/>
<dbReference type="EC" id="1.18.1.2" evidence="10"/>
<feature type="binding site" evidence="8">
    <location>
        <position position="203"/>
    </location>
    <ligand>
        <name>NADP(+)</name>
        <dbReference type="ChEBI" id="CHEBI:58349"/>
    </ligand>
</feature>
<dbReference type="Proteomes" id="UP000027318">
    <property type="component" value="Unassembled WGS sequence"/>
</dbReference>
<organism evidence="10 11">
    <name type="scientific">Nitrincola lacisaponensis</name>
    <dbReference type="NCBI Taxonomy" id="267850"/>
    <lineage>
        <taxon>Bacteria</taxon>
        <taxon>Pseudomonadati</taxon>
        <taxon>Pseudomonadota</taxon>
        <taxon>Gammaproteobacteria</taxon>
        <taxon>Oceanospirillales</taxon>
        <taxon>Oceanospirillaceae</taxon>
        <taxon>Nitrincola</taxon>
    </lineage>
</organism>
<keyword evidence="3" id="KW-0285">Flavoprotein</keyword>
<dbReference type="AlphaFoldDB" id="A0A063Y3Z7"/>
<feature type="binding site" evidence="7">
    <location>
        <begin position="341"/>
        <end position="343"/>
    </location>
    <ligand>
        <name>FAD</name>
        <dbReference type="ChEBI" id="CHEBI:57692"/>
    </ligand>
</feature>
<feature type="domain" description="FAD/NAD(P)-binding" evidence="9">
    <location>
        <begin position="3"/>
        <end position="161"/>
    </location>
</feature>
<dbReference type="PIRSF" id="PIRSF000362">
    <property type="entry name" value="FNR"/>
    <property type="match status" value="1"/>
</dbReference>
<dbReference type="PANTHER" id="PTHR48467">
    <property type="entry name" value="GLUTAMATE SYNTHASE 1 [NADH], CHLOROPLASTIC-LIKE"/>
    <property type="match status" value="1"/>
</dbReference>
<dbReference type="InterPro" id="IPR036188">
    <property type="entry name" value="FAD/NAD-bd_sf"/>
</dbReference>
<protein>
    <submittedName>
        <fullName evidence="10">Ferredoxin--NADP(+) reductase, actinobacterial (Eukaryote-like) type</fullName>
        <ecNumber evidence="10">1.18.1.2</ecNumber>
    </submittedName>
</protein>
<keyword evidence="4 7" id="KW-0274">FAD</keyword>
<evidence type="ECO:0000256" key="8">
    <source>
        <dbReference type="PIRSR" id="PIRSR000362-2"/>
    </source>
</evidence>
<evidence type="ECO:0000256" key="3">
    <source>
        <dbReference type="ARBA" id="ARBA00022630"/>
    </source>
</evidence>
<evidence type="ECO:0000256" key="2">
    <source>
        <dbReference type="ARBA" id="ARBA00008312"/>
    </source>
</evidence>
<sequence length="367" mass="40608">MKQVAIIGSGPAGCFLAEILALKLPDVQIDLYERLPHPFGLAVSGVAPDHLHTRKVTEQLQRTLDRDQVKLICNTELGRDIHYDELKARYHRVILATGANEDRQLGIPGEKLTGIYGSGAFTRWYNQHPEAANLRPHLGERVGIIGNGNVALDIARMLAKTPAEHQQSDLSDAVRNHLAQSPVREIHILGRRGPADASFTLPELTELGALAQANVQVSREALESIDRQALPPSQQKVLNQLQQYAETPVNQQASIQIHFHFYSTPVAAQGHTQLEALSIRDSRSQHSWTLPLDTLVTAIGYRTPAIDGVPYDEIAGRFAHQNGKIEPGVYCTGWCQRGPQGVIPTNRSEAMQLARQLIREWEQTDAD</sequence>
<evidence type="ECO:0000313" key="10">
    <source>
        <dbReference type="EMBL" id="KDE39262.1"/>
    </source>
</evidence>
<dbReference type="RefSeq" id="WP_051632764.1">
    <property type="nucleotide sequence ID" value="NZ_JMSZ01000032.1"/>
</dbReference>
<reference evidence="10 11" key="1">
    <citation type="journal article" date="2005" name="Int. J. Syst. Evol. Microbiol.">
        <title>Nitrincola lacisaponensis gen. nov., sp. nov., a novel alkaliphilic bacterium isolated from an alkaline, saline lake.</title>
        <authorList>
            <person name="Dimitriu P.A."/>
            <person name="Shukla S.K."/>
            <person name="Conradt J."/>
            <person name="Marquez M.C."/>
            <person name="Ventosa A."/>
            <person name="Maglia A."/>
            <person name="Peyton B.M."/>
            <person name="Pinkart H.C."/>
            <person name="Mormile M.R."/>
        </authorList>
    </citation>
    <scope>NUCLEOTIDE SEQUENCE [LARGE SCALE GENOMIC DNA]</scope>
    <source>
        <strain evidence="10 11">4CA</strain>
    </source>
</reference>
<name>A0A063Y3Z7_9GAMM</name>
<dbReference type="Gene3D" id="3.40.50.720">
    <property type="entry name" value="NAD(P)-binding Rossmann-like Domain"/>
    <property type="match status" value="1"/>
</dbReference>
<accession>A0A063Y3Z7</accession>
<comment type="cofactor">
    <cofactor evidence="1 7">
        <name>FAD</name>
        <dbReference type="ChEBI" id="CHEBI:57692"/>
    </cofactor>
</comment>
<evidence type="ECO:0000256" key="6">
    <source>
        <dbReference type="ARBA" id="ARBA00023002"/>
    </source>
</evidence>
<dbReference type="Pfam" id="PF07992">
    <property type="entry name" value="Pyr_redox_2"/>
    <property type="match status" value="1"/>
</dbReference>
<feature type="binding site" evidence="7">
    <location>
        <position position="12"/>
    </location>
    <ligand>
        <name>FAD</name>
        <dbReference type="ChEBI" id="CHEBI:57692"/>
    </ligand>
</feature>
<gene>
    <name evidence="10" type="ORF">ADINL_2391</name>
</gene>
<dbReference type="PRINTS" id="PR00419">
    <property type="entry name" value="ADXRDTASE"/>
</dbReference>
<comment type="similarity">
    <text evidence="2">Belongs to the ferredoxin--NADP reductase type 1 family.</text>
</comment>
<evidence type="ECO:0000259" key="9">
    <source>
        <dbReference type="Pfam" id="PF07992"/>
    </source>
</evidence>
<dbReference type="EMBL" id="JMSZ01000032">
    <property type="protein sequence ID" value="KDE39262.1"/>
    <property type="molecule type" value="Genomic_DNA"/>
</dbReference>
<evidence type="ECO:0000256" key="4">
    <source>
        <dbReference type="ARBA" id="ARBA00022827"/>
    </source>
</evidence>
<keyword evidence="5 8" id="KW-0521">NADP</keyword>
<evidence type="ECO:0000256" key="5">
    <source>
        <dbReference type="ARBA" id="ARBA00022857"/>
    </source>
</evidence>
<dbReference type="Gene3D" id="3.50.50.60">
    <property type="entry name" value="FAD/NAD(P)-binding domain"/>
    <property type="match status" value="1"/>
</dbReference>
<dbReference type="InterPro" id="IPR023753">
    <property type="entry name" value="FAD/NAD-binding_dom"/>
</dbReference>
<feature type="binding site" evidence="8">
    <location>
        <begin position="191"/>
        <end position="192"/>
    </location>
    <ligand>
        <name>NADP(+)</name>
        <dbReference type="ChEBI" id="CHEBI:58349"/>
    </ligand>
</feature>
<feature type="binding site" evidence="8">
    <location>
        <begin position="147"/>
        <end position="150"/>
    </location>
    <ligand>
        <name>NADP(+)</name>
        <dbReference type="ChEBI" id="CHEBI:58349"/>
    </ligand>
</feature>
<evidence type="ECO:0000256" key="7">
    <source>
        <dbReference type="PIRSR" id="PIRSR000362-1"/>
    </source>
</evidence>
<dbReference type="GO" id="GO:0004324">
    <property type="term" value="F:ferredoxin-NADP+ reductase activity"/>
    <property type="evidence" value="ECO:0007669"/>
    <property type="project" value="UniProtKB-EC"/>
</dbReference>
<feature type="binding site" evidence="7">
    <location>
        <position position="334"/>
    </location>
    <ligand>
        <name>FAD</name>
        <dbReference type="ChEBI" id="CHEBI:57692"/>
    </ligand>
</feature>
<comment type="caution">
    <text evidence="10">The sequence shown here is derived from an EMBL/GenBank/DDBJ whole genome shotgun (WGS) entry which is preliminary data.</text>
</comment>
<feature type="binding site" evidence="7">
    <location>
        <position position="77"/>
    </location>
    <ligand>
        <name>FAD</name>
        <dbReference type="ChEBI" id="CHEBI:57692"/>
    </ligand>
</feature>
<evidence type="ECO:0000313" key="11">
    <source>
        <dbReference type="Proteomes" id="UP000027318"/>
    </source>
</evidence>
<feature type="binding site" evidence="7">
    <location>
        <position position="41"/>
    </location>
    <ligand>
        <name>FAD</name>
        <dbReference type="ChEBI" id="CHEBI:57692"/>
    </ligand>
</feature>
<dbReference type="SUPFAM" id="SSF51971">
    <property type="entry name" value="Nucleotide-binding domain"/>
    <property type="match status" value="2"/>
</dbReference>
<dbReference type="PANTHER" id="PTHR48467:SF1">
    <property type="entry name" value="GLUTAMATE SYNTHASE 1 [NADH], CHLOROPLASTIC-LIKE"/>
    <property type="match status" value="1"/>
</dbReference>
<evidence type="ECO:0000256" key="1">
    <source>
        <dbReference type="ARBA" id="ARBA00001974"/>
    </source>
</evidence>
<keyword evidence="11" id="KW-1185">Reference proteome</keyword>
<feature type="binding site" evidence="8">
    <location>
        <position position="341"/>
    </location>
    <ligand>
        <name>NADP(+)</name>
        <dbReference type="ChEBI" id="CHEBI:58349"/>
    </ligand>
</feature>
<dbReference type="OrthoDB" id="9815647at2"/>
<dbReference type="InterPro" id="IPR055275">
    <property type="entry name" value="Ferredox_Rdtase"/>
</dbReference>
<feature type="binding site" evidence="7">
    <location>
        <position position="33"/>
    </location>
    <ligand>
        <name>FAD</name>
        <dbReference type="ChEBI" id="CHEBI:57692"/>
    </ligand>
</feature>